<dbReference type="Proteomes" id="UP000516764">
    <property type="component" value="Chromosome"/>
</dbReference>
<dbReference type="InterPro" id="IPR015946">
    <property type="entry name" value="KH_dom-like_a/b"/>
</dbReference>
<keyword evidence="2" id="KW-1185">Reference proteome</keyword>
<protein>
    <submittedName>
        <fullName evidence="1">OsmC family protein</fullName>
    </submittedName>
</protein>
<name>A0A7L8ABU5_9FLAO</name>
<dbReference type="AlphaFoldDB" id="A0A7L8ABU5"/>
<sequence>MVKNIITTVWTEKSQFETDNPSGHKFTMFDKSQDNGDTVGFAPKALMLSSLAGCSGLDVVSLLEKMRAKVADFKIEVTAELTDEHPKFYNKVKVDYHFTDSELQPEKIQKAVNLSVTKYCGVMEMFRQFADVKIEIFLHDMSLKE</sequence>
<dbReference type="EMBL" id="CP061813">
    <property type="protein sequence ID" value="QOD59483.1"/>
    <property type="molecule type" value="Genomic_DNA"/>
</dbReference>
<dbReference type="SUPFAM" id="SSF82784">
    <property type="entry name" value="OsmC-like"/>
    <property type="match status" value="1"/>
</dbReference>
<dbReference type="OrthoDB" id="9804010at2"/>
<dbReference type="Gene3D" id="3.30.300.20">
    <property type="match status" value="1"/>
</dbReference>
<evidence type="ECO:0000313" key="1">
    <source>
        <dbReference type="EMBL" id="QOD59483.1"/>
    </source>
</evidence>
<proteinExistence type="predicted"/>
<reference evidence="1 2" key="1">
    <citation type="journal article" date="2016" name="Int. J. Syst. Evol. Microbiol.">
        <title>Polaribacter haliotis sp. nov., isolated from the gut of abalone Haliotis discus hannai.</title>
        <authorList>
            <person name="Kim Y.O."/>
            <person name="Park I.S."/>
            <person name="Park S."/>
            <person name="Nam B.H."/>
            <person name="Park J.M."/>
            <person name="Kim D.G."/>
            <person name="Yoon J.H."/>
        </authorList>
    </citation>
    <scope>NUCLEOTIDE SEQUENCE [LARGE SCALE GENOMIC DNA]</scope>
    <source>
        <strain evidence="1 2">KCTC 52418</strain>
    </source>
</reference>
<gene>
    <name evidence="1" type="ORF">H9I45_08875</name>
</gene>
<evidence type="ECO:0000313" key="2">
    <source>
        <dbReference type="Proteomes" id="UP000516764"/>
    </source>
</evidence>
<accession>A0A7L8ABU5</accession>
<organism evidence="1 2">
    <name type="scientific">Polaribacter haliotis</name>
    <dbReference type="NCBI Taxonomy" id="1888915"/>
    <lineage>
        <taxon>Bacteria</taxon>
        <taxon>Pseudomonadati</taxon>
        <taxon>Bacteroidota</taxon>
        <taxon>Flavobacteriia</taxon>
        <taxon>Flavobacteriales</taxon>
        <taxon>Flavobacteriaceae</taxon>
    </lineage>
</organism>
<dbReference type="InterPro" id="IPR036102">
    <property type="entry name" value="OsmC/Ohrsf"/>
</dbReference>
<dbReference type="PANTHER" id="PTHR34352:SF1">
    <property type="entry name" value="PROTEIN YHFA"/>
    <property type="match status" value="1"/>
</dbReference>
<dbReference type="PANTHER" id="PTHR34352">
    <property type="entry name" value="PROTEIN YHFA"/>
    <property type="match status" value="1"/>
</dbReference>
<dbReference type="RefSeq" id="WP_088354929.1">
    <property type="nucleotide sequence ID" value="NZ_CP061813.1"/>
</dbReference>
<dbReference type="KEGG" id="phal:H9I45_08875"/>
<dbReference type="InterPro" id="IPR003718">
    <property type="entry name" value="OsmC/Ohr_fam"/>
</dbReference>
<dbReference type="Pfam" id="PF02566">
    <property type="entry name" value="OsmC"/>
    <property type="match status" value="1"/>
</dbReference>